<reference evidence="1" key="1">
    <citation type="submission" date="2013-07" db="EMBL/GenBank/DDBJ databases">
        <title>The genome of Eucalyptus grandis.</title>
        <authorList>
            <person name="Schmutz J."/>
            <person name="Hayes R."/>
            <person name="Myburg A."/>
            <person name="Tuskan G."/>
            <person name="Grattapaglia D."/>
            <person name="Rokhsar D.S."/>
        </authorList>
    </citation>
    <scope>NUCLEOTIDE SEQUENCE</scope>
    <source>
        <tissue evidence="1">Leaf extractions</tissue>
    </source>
</reference>
<dbReference type="AlphaFoldDB" id="A0A059ALW2"/>
<sequence>MADFGQNGDLCLELGEALSRPQLAPFHGNFSAIPESSSVNIAKSTLADQKFGIEVVGSKMDFGEGYFQSQVKIRDDGAMGTLLGQFTVRIASSECRQW</sequence>
<organism evidence="1">
    <name type="scientific">Eucalyptus grandis</name>
    <name type="common">Flooded gum</name>
    <dbReference type="NCBI Taxonomy" id="71139"/>
    <lineage>
        <taxon>Eukaryota</taxon>
        <taxon>Viridiplantae</taxon>
        <taxon>Streptophyta</taxon>
        <taxon>Embryophyta</taxon>
        <taxon>Tracheophyta</taxon>
        <taxon>Spermatophyta</taxon>
        <taxon>Magnoliopsida</taxon>
        <taxon>eudicotyledons</taxon>
        <taxon>Gunneridae</taxon>
        <taxon>Pentapetalae</taxon>
        <taxon>rosids</taxon>
        <taxon>malvids</taxon>
        <taxon>Myrtales</taxon>
        <taxon>Myrtaceae</taxon>
        <taxon>Myrtoideae</taxon>
        <taxon>Eucalypteae</taxon>
        <taxon>Eucalyptus</taxon>
    </lineage>
</organism>
<name>A0A059ALW2_EUCGR</name>
<evidence type="ECO:0000313" key="1">
    <source>
        <dbReference type="EMBL" id="KCW54838.1"/>
    </source>
</evidence>
<accession>A0A059ALW2</accession>
<gene>
    <name evidence="1" type="ORF">EUGRSUZ_I00781</name>
</gene>
<proteinExistence type="predicted"/>
<dbReference type="EMBL" id="KK198761">
    <property type="protein sequence ID" value="KCW54838.1"/>
    <property type="molecule type" value="Genomic_DNA"/>
</dbReference>
<dbReference type="Gramene" id="KCW54838">
    <property type="protein sequence ID" value="KCW54838"/>
    <property type="gene ID" value="EUGRSUZ_I00781"/>
</dbReference>
<dbReference type="InParanoid" id="A0A059ALW2"/>
<protein>
    <submittedName>
        <fullName evidence="1">Uncharacterized protein</fullName>
    </submittedName>
</protein>